<gene>
    <name evidence="1" type="ORF">CHS0354_006318</name>
</gene>
<dbReference type="Proteomes" id="UP001195483">
    <property type="component" value="Unassembled WGS sequence"/>
</dbReference>
<sequence length="104" mass="12070">MKSSCSFHEQVLVQNDVDNWKLGRIERSMNCCKSMFTSFLLATIMHTPVFSVPMVEIFSQPSKFHLIPIPHKTKDSRLKKKKIIKTPILKFTLFLSVHSSVELY</sequence>
<evidence type="ECO:0000313" key="1">
    <source>
        <dbReference type="EMBL" id="KAK3585266.1"/>
    </source>
</evidence>
<dbReference type="EMBL" id="JAEAOA010000438">
    <property type="protein sequence ID" value="KAK3585266.1"/>
    <property type="molecule type" value="Genomic_DNA"/>
</dbReference>
<reference evidence="1" key="2">
    <citation type="journal article" date="2021" name="Genome Biol. Evol.">
        <title>Developing a high-quality reference genome for a parasitic bivalve with doubly uniparental inheritance (Bivalvia: Unionida).</title>
        <authorList>
            <person name="Smith C.H."/>
        </authorList>
    </citation>
    <scope>NUCLEOTIDE SEQUENCE</scope>
    <source>
        <strain evidence="1">CHS0354</strain>
        <tissue evidence="1">Mantle</tissue>
    </source>
</reference>
<protein>
    <submittedName>
        <fullName evidence="1">Uncharacterized protein</fullName>
    </submittedName>
</protein>
<dbReference type="AlphaFoldDB" id="A0AAE0S4P4"/>
<reference evidence="1" key="1">
    <citation type="journal article" date="2021" name="Genome Biol. Evol.">
        <title>A High-Quality Reference Genome for a Parasitic Bivalve with Doubly Uniparental Inheritance (Bivalvia: Unionida).</title>
        <authorList>
            <person name="Smith C.H."/>
        </authorList>
    </citation>
    <scope>NUCLEOTIDE SEQUENCE</scope>
    <source>
        <strain evidence="1">CHS0354</strain>
    </source>
</reference>
<name>A0AAE0S4P4_9BIVA</name>
<reference evidence="1" key="3">
    <citation type="submission" date="2023-05" db="EMBL/GenBank/DDBJ databases">
        <authorList>
            <person name="Smith C.H."/>
        </authorList>
    </citation>
    <scope>NUCLEOTIDE SEQUENCE</scope>
    <source>
        <strain evidence="1">CHS0354</strain>
        <tissue evidence="1">Mantle</tissue>
    </source>
</reference>
<keyword evidence="2" id="KW-1185">Reference proteome</keyword>
<comment type="caution">
    <text evidence="1">The sequence shown here is derived from an EMBL/GenBank/DDBJ whole genome shotgun (WGS) entry which is preliminary data.</text>
</comment>
<evidence type="ECO:0000313" key="2">
    <source>
        <dbReference type="Proteomes" id="UP001195483"/>
    </source>
</evidence>
<proteinExistence type="predicted"/>
<accession>A0AAE0S4P4</accession>
<organism evidence="1 2">
    <name type="scientific">Potamilus streckersoni</name>
    <dbReference type="NCBI Taxonomy" id="2493646"/>
    <lineage>
        <taxon>Eukaryota</taxon>
        <taxon>Metazoa</taxon>
        <taxon>Spiralia</taxon>
        <taxon>Lophotrochozoa</taxon>
        <taxon>Mollusca</taxon>
        <taxon>Bivalvia</taxon>
        <taxon>Autobranchia</taxon>
        <taxon>Heteroconchia</taxon>
        <taxon>Palaeoheterodonta</taxon>
        <taxon>Unionida</taxon>
        <taxon>Unionoidea</taxon>
        <taxon>Unionidae</taxon>
        <taxon>Ambleminae</taxon>
        <taxon>Lampsilini</taxon>
        <taxon>Potamilus</taxon>
    </lineage>
</organism>